<dbReference type="Proteomes" id="UP000799757">
    <property type="component" value="Unassembled WGS sequence"/>
</dbReference>
<protein>
    <submittedName>
        <fullName evidence="2">Uncharacterized protein</fullName>
    </submittedName>
</protein>
<name>A0A6A6WQ81_9PLEO</name>
<organism evidence="2 3">
    <name type="scientific">Melanomma pulvis-pyrius CBS 109.77</name>
    <dbReference type="NCBI Taxonomy" id="1314802"/>
    <lineage>
        <taxon>Eukaryota</taxon>
        <taxon>Fungi</taxon>
        <taxon>Dikarya</taxon>
        <taxon>Ascomycota</taxon>
        <taxon>Pezizomycotina</taxon>
        <taxon>Dothideomycetes</taxon>
        <taxon>Pleosporomycetidae</taxon>
        <taxon>Pleosporales</taxon>
        <taxon>Melanommataceae</taxon>
        <taxon>Melanomma</taxon>
    </lineage>
</organism>
<feature type="compositionally biased region" description="Polar residues" evidence="1">
    <location>
        <begin position="78"/>
        <end position="98"/>
    </location>
</feature>
<dbReference type="EMBL" id="MU002562">
    <property type="protein sequence ID" value="KAF2786061.1"/>
    <property type="molecule type" value="Genomic_DNA"/>
</dbReference>
<evidence type="ECO:0000313" key="3">
    <source>
        <dbReference type="Proteomes" id="UP000799757"/>
    </source>
</evidence>
<feature type="region of interest" description="Disordered" evidence="1">
    <location>
        <begin position="1"/>
        <end position="31"/>
    </location>
</feature>
<keyword evidence="3" id="KW-1185">Reference proteome</keyword>
<proteinExistence type="predicted"/>
<reference evidence="2" key="1">
    <citation type="journal article" date="2020" name="Stud. Mycol.">
        <title>101 Dothideomycetes genomes: a test case for predicting lifestyles and emergence of pathogens.</title>
        <authorList>
            <person name="Haridas S."/>
            <person name="Albert R."/>
            <person name="Binder M."/>
            <person name="Bloem J."/>
            <person name="Labutti K."/>
            <person name="Salamov A."/>
            <person name="Andreopoulos B."/>
            <person name="Baker S."/>
            <person name="Barry K."/>
            <person name="Bills G."/>
            <person name="Bluhm B."/>
            <person name="Cannon C."/>
            <person name="Castanera R."/>
            <person name="Culley D."/>
            <person name="Daum C."/>
            <person name="Ezra D."/>
            <person name="Gonzalez J."/>
            <person name="Henrissat B."/>
            <person name="Kuo A."/>
            <person name="Liang C."/>
            <person name="Lipzen A."/>
            <person name="Lutzoni F."/>
            <person name="Magnuson J."/>
            <person name="Mondo S."/>
            <person name="Nolan M."/>
            <person name="Ohm R."/>
            <person name="Pangilinan J."/>
            <person name="Park H.-J."/>
            <person name="Ramirez L."/>
            <person name="Alfaro M."/>
            <person name="Sun H."/>
            <person name="Tritt A."/>
            <person name="Yoshinaga Y."/>
            <person name="Zwiers L.-H."/>
            <person name="Turgeon B."/>
            <person name="Goodwin S."/>
            <person name="Spatafora J."/>
            <person name="Crous P."/>
            <person name="Grigoriev I."/>
        </authorList>
    </citation>
    <scope>NUCLEOTIDE SEQUENCE</scope>
    <source>
        <strain evidence="2">CBS 109.77</strain>
    </source>
</reference>
<feature type="compositionally biased region" description="Basic and acidic residues" evidence="1">
    <location>
        <begin position="101"/>
        <end position="112"/>
    </location>
</feature>
<evidence type="ECO:0000313" key="2">
    <source>
        <dbReference type="EMBL" id="KAF2786061.1"/>
    </source>
</evidence>
<sequence length="112" mass="12530">MGSCMGSSLGTRRTSPRQPPRPAFHPAAHRYTSRAAPCWRRRLAPTNERIFRSKSSCLTCSPIHSAYVTPLPQSWISESVNQSKGQSRQSVTQPNAALSVTHRDNHKQGRYI</sequence>
<dbReference type="AlphaFoldDB" id="A0A6A6WQ81"/>
<feature type="compositionally biased region" description="Polar residues" evidence="1">
    <location>
        <begin position="1"/>
        <end position="10"/>
    </location>
</feature>
<gene>
    <name evidence="2" type="ORF">K505DRAFT_154733</name>
</gene>
<accession>A0A6A6WQ81</accession>
<evidence type="ECO:0000256" key="1">
    <source>
        <dbReference type="SAM" id="MobiDB-lite"/>
    </source>
</evidence>
<feature type="region of interest" description="Disordered" evidence="1">
    <location>
        <begin position="78"/>
        <end position="112"/>
    </location>
</feature>